<dbReference type="InterPro" id="IPR000847">
    <property type="entry name" value="LysR_HTH_N"/>
</dbReference>
<keyword evidence="3 6" id="KW-0238">DNA-binding</keyword>
<evidence type="ECO:0000313" key="7">
    <source>
        <dbReference type="Proteomes" id="UP000564496"/>
    </source>
</evidence>
<dbReference type="PROSITE" id="PS50931">
    <property type="entry name" value="HTH_LYSR"/>
    <property type="match status" value="1"/>
</dbReference>
<evidence type="ECO:0000259" key="5">
    <source>
        <dbReference type="PROSITE" id="PS50931"/>
    </source>
</evidence>
<dbReference type="InterPro" id="IPR036390">
    <property type="entry name" value="WH_DNA-bd_sf"/>
</dbReference>
<dbReference type="Pfam" id="PF00126">
    <property type="entry name" value="HTH_1"/>
    <property type="match status" value="1"/>
</dbReference>
<sequence>MPATVLVDACFQPDSPTIVPSNELFPSYNPVMHQWSERLAPHLAALVALAEYDGHMTRAAEALGVPQSSMSRRVHALEQALRVPLLIHDGRIVRLTPAAQDLARAALDPLRQLDLAVGVITGEADPDHGTVSLGSPLTMGSVLIADLLAAFRRRHPGIRVALKQAHGAELSTDLLAGRLDLAIAIPPPQRLRHQIIGTQQIYAVLPVEHRFADRTSVQIHDLKDEVFIANPASYNLRQLTEAWCQEAGFVPTITLEVTEFTTVRALISRGLGIGLLPRDEQLPEGAVERPLAGNRYQRDIALAWGATVETPVTRQLSTFLLNEFTPRR</sequence>
<dbReference type="InterPro" id="IPR036388">
    <property type="entry name" value="WH-like_DNA-bd_sf"/>
</dbReference>
<comment type="caution">
    <text evidence="6">The sequence shown here is derived from an EMBL/GenBank/DDBJ whole genome shotgun (WGS) entry which is preliminary data.</text>
</comment>
<evidence type="ECO:0000256" key="1">
    <source>
        <dbReference type="ARBA" id="ARBA00009437"/>
    </source>
</evidence>
<dbReference type="Gene3D" id="1.10.10.10">
    <property type="entry name" value="Winged helix-like DNA-binding domain superfamily/Winged helix DNA-binding domain"/>
    <property type="match status" value="1"/>
</dbReference>
<proteinExistence type="inferred from homology"/>
<dbReference type="SUPFAM" id="SSF53850">
    <property type="entry name" value="Periplasmic binding protein-like II"/>
    <property type="match status" value="1"/>
</dbReference>
<dbReference type="GO" id="GO:0032993">
    <property type="term" value="C:protein-DNA complex"/>
    <property type="evidence" value="ECO:0007669"/>
    <property type="project" value="TreeGrafter"/>
</dbReference>
<dbReference type="AlphaFoldDB" id="A0A7Z0IVD9"/>
<name>A0A7Z0IVD9_9ACTN</name>
<protein>
    <submittedName>
        <fullName evidence="6">DNA-binding transcriptional LysR family regulator</fullName>
    </submittedName>
</protein>
<dbReference type="Gene3D" id="3.40.190.290">
    <property type="match status" value="1"/>
</dbReference>
<dbReference type="GO" id="GO:0003700">
    <property type="term" value="F:DNA-binding transcription factor activity"/>
    <property type="evidence" value="ECO:0007669"/>
    <property type="project" value="InterPro"/>
</dbReference>
<keyword evidence="4" id="KW-0804">Transcription</keyword>
<gene>
    <name evidence="6" type="ORF">BJ988_005937</name>
</gene>
<evidence type="ECO:0000256" key="4">
    <source>
        <dbReference type="ARBA" id="ARBA00023163"/>
    </source>
</evidence>
<dbReference type="InterPro" id="IPR005119">
    <property type="entry name" value="LysR_subst-bd"/>
</dbReference>
<dbReference type="Pfam" id="PF03466">
    <property type="entry name" value="LysR_substrate"/>
    <property type="match status" value="1"/>
</dbReference>
<organism evidence="6 7">
    <name type="scientific">Nocardioides panzhihuensis</name>
    <dbReference type="NCBI Taxonomy" id="860243"/>
    <lineage>
        <taxon>Bacteria</taxon>
        <taxon>Bacillati</taxon>
        <taxon>Actinomycetota</taxon>
        <taxon>Actinomycetes</taxon>
        <taxon>Propionibacteriales</taxon>
        <taxon>Nocardioidaceae</taxon>
        <taxon>Nocardioides</taxon>
    </lineage>
</organism>
<accession>A0A7Z0IVD9</accession>
<evidence type="ECO:0000313" key="6">
    <source>
        <dbReference type="EMBL" id="NYI81229.1"/>
    </source>
</evidence>
<keyword evidence="7" id="KW-1185">Reference proteome</keyword>
<dbReference type="EMBL" id="JACBZR010000002">
    <property type="protein sequence ID" value="NYI81229.1"/>
    <property type="molecule type" value="Genomic_DNA"/>
</dbReference>
<comment type="similarity">
    <text evidence="1">Belongs to the LysR transcriptional regulatory family.</text>
</comment>
<feature type="domain" description="HTH lysR-type" evidence="5">
    <location>
        <begin position="42"/>
        <end position="96"/>
    </location>
</feature>
<dbReference type="GO" id="GO:0003677">
    <property type="term" value="F:DNA binding"/>
    <property type="evidence" value="ECO:0007669"/>
    <property type="project" value="UniProtKB-KW"/>
</dbReference>
<reference evidence="6 7" key="1">
    <citation type="submission" date="2020-07" db="EMBL/GenBank/DDBJ databases">
        <title>Sequencing the genomes of 1000 actinobacteria strains.</title>
        <authorList>
            <person name="Klenk H.-P."/>
        </authorList>
    </citation>
    <scope>NUCLEOTIDE SEQUENCE [LARGE SCALE GENOMIC DNA]</scope>
    <source>
        <strain evidence="6 7">DSM 26487</strain>
    </source>
</reference>
<dbReference type="PANTHER" id="PTHR30346:SF28">
    <property type="entry name" value="HTH-TYPE TRANSCRIPTIONAL REGULATOR CYNR"/>
    <property type="match status" value="1"/>
</dbReference>
<evidence type="ECO:0000256" key="2">
    <source>
        <dbReference type="ARBA" id="ARBA00023015"/>
    </source>
</evidence>
<dbReference type="SUPFAM" id="SSF46785">
    <property type="entry name" value="Winged helix' DNA-binding domain"/>
    <property type="match status" value="1"/>
</dbReference>
<dbReference type="PANTHER" id="PTHR30346">
    <property type="entry name" value="TRANSCRIPTIONAL DUAL REGULATOR HCAR-RELATED"/>
    <property type="match status" value="1"/>
</dbReference>
<evidence type="ECO:0000256" key="3">
    <source>
        <dbReference type="ARBA" id="ARBA00023125"/>
    </source>
</evidence>
<keyword evidence="2" id="KW-0805">Transcription regulation</keyword>
<dbReference type="RefSeq" id="WP_246322216.1">
    <property type="nucleotide sequence ID" value="NZ_JACBZR010000002.1"/>
</dbReference>
<dbReference type="Proteomes" id="UP000564496">
    <property type="component" value="Unassembled WGS sequence"/>
</dbReference>